<dbReference type="GO" id="GO:1990112">
    <property type="term" value="C:RQC complex"/>
    <property type="evidence" value="ECO:0007669"/>
    <property type="project" value="TreeGrafter"/>
</dbReference>
<feature type="compositionally biased region" description="Basic residues" evidence="1">
    <location>
        <begin position="98"/>
        <end position="113"/>
    </location>
</feature>
<feature type="compositionally biased region" description="Basic and acidic residues" evidence="1">
    <location>
        <begin position="14"/>
        <end position="33"/>
    </location>
</feature>
<protein>
    <recommendedName>
        <fullName evidence="4">Ribosome quality control complex subunit 1</fullName>
    </recommendedName>
</protein>
<dbReference type="InterPro" id="IPR006994">
    <property type="entry name" value="TCF25/Rqc1"/>
</dbReference>
<feature type="region of interest" description="Disordered" evidence="1">
    <location>
        <begin position="812"/>
        <end position="844"/>
    </location>
</feature>
<reference evidence="3" key="1">
    <citation type="submission" date="2015-05" db="EMBL/GenBank/DDBJ databases">
        <authorList>
            <person name="Fogelqvist Johan"/>
        </authorList>
    </citation>
    <scope>NUCLEOTIDE SEQUENCE [LARGE SCALE GENOMIC DNA]</scope>
</reference>
<dbReference type="GO" id="GO:1990116">
    <property type="term" value="P:ribosome-associated ubiquitin-dependent protein catabolic process"/>
    <property type="evidence" value="ECO:0007669"/>
    <property type="project" value="TreeGrafter"/>
</dbReference>
<sequence>MSSRQLRKIQQQRELQKLEEGKSEASDGEHDEPVVPAPKPRVSLFAALGGDDDDNDDDDDDDDEDGKKQHDKSDDDNDSRTPAAKQDAEPEAVPQPVKKGKKSKKKKKKKKGKKKEEEEVPVEENDDDVDEIDRALQELSAAAAQGGAGAGDLAGTSRDVDALLQINEHHLKAIHEMRALFGKEAIESARQEEQAEQEAELRRQRAQGRVHIGLEQALRGDPRRKLPEISLRRNIFIQGKDNWPMGSAGGLTMKPVREGADGLTTEFAFHHDATYDRSQIIFFQVVGMGDPMMMVSLLQETPYHITTLLQVSKVATQDQNASLAAELIERALFTFGRVTTSAFRQKLAQGRARLDFKRPENREFWLAGYHYIKSLMRKGTFRTAFEWAKLLYSLNPNDPYAMKNFLHPLAIRARQAQWLVDFCGRMTTTTTTHATGPADEHLMAQTAVLAHLQLGDDRTALKLAVDGMERVPWLYSALFQALNLDVPPPLWGVSPQGHAKYWTDIYLHMAKDLWNNGQATALLQAAVKRAGRDEAKQLQSADVGPSDLRTARFTFLEGDTKIMAGVPRHLLGQQPNYEFDPLPPPLADNIFSSEGVQLPWRENDGHGGSAALDTPAGREFAMRLQRRMARAQARGAAGGGAAMGLGGVLGGEGEEELDLDAFGAQQGHGFLEGEGEDEDEDEDEDDDALAQGGQGLAANWHPDEEEGGGAAMGLGGVLGGEGEEALDLDAFGAQQGHGFLEGEGEDEDEDALAQDGQGLGANWHPDEEEGAFRGGVGAFPEDGDYAEDDPSQDDARGIFRRLWDGYLGRAATATARADDAPTTDDGTAEDGHGGTGGGGAGQRP</sequence>
<dbReference type="AlphaFoldDB" id="A0A0G4KGS5"/>
<feature type="region of interest" description="Disordered" evidence="1">
    <location>
        <begin position="667"/>
        <end position="690"/>
    </location>
</feature>
<dbReference type="Proteomes" id="UP000045706">
    <property type="component" value="Unassembled WGS sequence"/>
</dbReference>
<feature type="compositionally biased region" description="Acidic residues" evidence="1">
    <location>
        <begin position="118"/>
        <end position="129"/>
    </location>
</feature>
<feature type="compositionally biased region" description="Acidic residues" evidence="1">
    <location>
        <begin position="50"/>
        <end position="64"/>
    </location>
</feature>
<dbReference type="PANTHER" id="PTHR22684:SF0">
    <property type="entry name" value="RIBOSOME QUALITY CONTROL COMPLEX SUBUNIT TCF25"/>
    <property type="match status" value="1"/>
</dbReference>
<name>A0A0G4KGS5_VERLO</name>
<dbReference type="PANTHER" id="PTHR22684">
    <property type="entry name" value="NULP1-RELATED"/>
    <property type="match status" value="1"/>
</dbReference>
<evidence type="ECO:0000313" key="3">
    <source>
        <dbReference type="Proteomes" id="UP000045706"/>
    </source>
</evidence>
<feature type="compositionally biased region" description="Acidic residues" evidence="1">
    <location>
        <begin position="742"/>
        <end position="752"/>
    </location>
</feature>
<evidence type="ECO:0000256" key="1">
    <source>
        <dbReference type="SAM" id="MobiDB-lite"/>
    </source>
</evidence>
<feature type="compositionally biased region" description="Gly residues" evidence="1">
    <location>
        <begin position="833"/>
        <end position="844"/>
    </location>
</feature>
<feature type="compositionally biased region" description="Acidic residues" evidence="1">
    <location>
        <begin position="781"/>
        <end position="792"/>
    </location>
</feature>
<feature type="compositionally biased region" description="Polar residues" evidence="1">
    <location>
        <begin position="1"/>
        <end position="13"/>
    </location>
</feature>
<gene>
    <name evidence="2" type="ORF">BN1723_008402</name>
</gene>
<feature type="compositionally biased region" description="Acidic residues" evidence="1">
    <location>
        <begin position="673"/>
        <end position="688"/>
    </location>
</feature>
<accession>A0A0G4KGS5</accession>
<feature type="region of interest" description="Disordered" evidence="1">
    <location>
        <begin position="1"/>
        <end position="129"/>
    </location>
</feature>
<dbReference type="GO" id="GO:0072344">
    <property type="term" value="P:rescue of stalled ribosome"/>
    <property type="evidence" value="ECO:0007669"/>
    <property type="project" value="TreeGrafter"/>
</dbReference>
<dbReference type="EMBL" id="CVQI01000003">
    <property type="protein sequence ID" value="CRJ88910.1"/>
    <property type="molecule type" value="Genomic_DNA"/>
</dbReference>
<dbReference type="Pfam" id="PF04910">
    <property type="entry name" value="Tcf25"/>
    <property type="match status" value="1"/>
</dbReference>
<feature type="region of interest" description="Disordered" evidence="1">
    <location>
        <begin position="736"/>
        <end position="797"/>
    </location>
</feature>
<evidence type="ECO:0000313" key="2">
    <source>
        <dbReference type="EMBL" id="CRJ88910.1"/>
    </source>
</evidence>
<proteinExistence type="predicted"/>
<organism evidence="2 3">
    <name type="scientific">Verticillium longisporum</name>
    <name type="common">Verticillium dahliae var. longisporum</name>
    <dbReference type="NCBI Taxonomy" id="100787"/>
    <lineage>
        <taxon>Eukaryota</taxon>
        <taxon>Fungi</taxon>
        <taxon>Dikarya</taxon>
        <taxon>Ascomycota</taxon>
        <taxon>Pezizomycotina</taxon>
        <taxon>Sordariomycetes</taxon>
        <taxon>Hypocreomycetidae</taxon>
        <taxon>Glomerellales</taxon>
        <taxon>Plectosphaerellaceae</taxon>
        <taxon>Verticillium</taxon>
    </lineage>
</organism>
<evidence type="ECO:0008006" key="4">
    <source>
        <dbReference type="Google" id="ProtNLM"/>
    </source>
</evidence>